<accession>B7PL48</accession>
<dbReference type="EMBL" id="DS737809">
    <property type="protein sequence ID" value="EEC07320.1"/>
    <property type="molecule type" value="Genomic_DNA"/>
</dbReference>
<dbReference type="EMBL" id="ABJB010443606">
    <property type="status" value="NOT_ANNOTATED_CDS"/>
    <property type="molecule type" value="Genomic_DNA"/>
</dbReference>
<dbReference type="SUPFAM" id="SSF47769">
    <property type="entry name" value="SAM/Pointed domain"/>
    <property type="match status" value="1"/>
</dbReference>
<dbReference type="EMBL" id="ABJB010108392">
    <property type="status" value="NOT_ANNOTATED_CDS"/>
    <property type="molecule type" value="Genomic_DNA"/>
</dbReference>
<sequence length="631" mass="69888">MGARWLVFKVYRAPLPTRVHFGDCLWEVCCGAFAGGEAAVRTDGGRCDVHVKERLRVPVYWEGPPSEVRRCTWFYKPETHSGFVPYEEDVAALLEEHYGRAVETGKWHERLELPGRQTVVMHSATVMVQLPSWGDAEDWGSAQEARPRAVKRGLDGVACPEEGEPPQVDHVVFVVHGVGSACDLRLRTVEECLEDMRQLALGLLSSHFKSAPGRLELLPVSWHWSLHTAGVDAALGRVSLDSIPKLRRWANDTLLDVLLYTSPVYCQTIVDAVGQRMNRLYRLFLDRNPSFAGTVALAGHSLGSLILFDILLHQGDCGVGHLAGCQPKTDLSSMLRSLKLEAYLPVLVERGVDSLHLCSDGELEEMGIPEGPRQKLLSYLRAGPGHELGTAGTGQLLVSYPRLDFQPSCFFALGSPIAMFLVVRGNDILGKDFRLPTCPAFFNIFHPLPTVQAYRMERLIDPELSASPVVVPHHRGRKRMHLELKESLRRVGTDLRQRLLDSWRLTWHSLHDLAHGASASSSASLATIDDNSASESGACAEAEPPPESLGRLNGGRRIDYVLQEKPIESFNEYLFALASHACYWESEDTVLLMLTELYALQGLKPDPGGRSSQEPQGPRDPLDRTPSAHST</sequence>
<dbReference type="PANTHER" id="PTHR23509">
    <property type="entry name" value="PA-PL1 PHOSPHOLIPASE FAMILY"/>
    <property type="match status" value="1"/>
</dbReference>
<dbReference type="STRING" id="6945.B7PL48"/>
<dbReference type="GO" id="GO:0030134">
    <property type="term" value="C:COPII-coated ER to Golgi transport vesicle"/>
    <property type="evidence" value="ECO:0000318"/>
    <property type="project" value="GO_Central"/>
</dbReference>
<dbReference type="VEuPathDB" id="VectorBase:ISCI018654"/>
<evidence type="ECO:0000259" key="3">
    <source>
        <dbReference type="PROSITE" id="PS51043"/>
    </source>
</evidence>
<dbReference type="PANTHER" id="PTHR23509:SF10">
    <property type="entry name" value="LD21067P"/>
    <property type="match status" value="1"/>
</dbReference>
<name>B7PL48_IXOSC</name>
<dbReference type="InterPro" id="IPR058055">
    <property type="entry name" value="PA-PLA1"/>
</dbReference>
<feature type="domain" description="DDHD" evidence="3">
    <location>
        <begin position="403"/>
        <end position="599"/>
    </location>
</feature>
<reference evidence="4 6" key="1">
    <citation type="submission" date="2008-03" db="EMBL/GenBank/DDBJ databases">
        <title>Annotation of Ixodes scapularis.</title>
        <authorList>
            <consortium name="Ixodes scapularis Genome Project Consortium"/>
            <person name="Caler E."/>
            <person name="Hannick L.I."/>
            <person name="Bidwell S."/>
            <person name="Joardar V."/>
            <person name="Thiagarajan M."/>
            <person name="Amedeo P."/>
            <person name="Galinsky K.J."/>
            <person name="Schobel S."/>
            <person name="Inman J."/>
            <person name="Hostetler J."/>
            <person name="Miller J."/>
            <person name="Hammond M."/>
            <person name="Megy K."/>
            <person name="Lawson D."/>
            <person name="Kodira C."/>
            <person name="Sutton G."/>
            <person name="Meyer J."/>
            <person name="Hill C.A."/>
            <person name="Birren B."/>
            <person name="Nene V."/>
            <person name="Collins F."/>
            <person name="Alarcon-Chaidez F."/>
            <person name="Wikel S."/>
            <person name="Strausberg R."/>
        </authorList>
    </citation>
    <scope>NUCLEOTIDE SEQUENCE [LARGE SCALE GENOMIC DNA]</scope>
    <source>
        <strain evidence="6">Wikel</strain>
        <strain evidence="4">Wikel colony</strain>
    </source>
</reference>
<dbReference type="InterPro" id="IPR057825">
    <property type="entry name" value="WWE_SEC23-DDH2"/>
</dbReference>
<dbReference type="InParanoid" id="B7PL48"/>
<keyword evidence="6" id="KW-1185">Reference proteome</keyword>
<dbReference type="SMART" id="SM01127">
    <property type="entry name" value="DDHD"/>
    <property type="match status" value="1"/>
</dbReference>
<dbReference type="Pfam" id="PF02862">
    <property type="entry name" value="DDHD"/>
    <property type="match status" value="1"/>
</dbReference>
<dbReference type="EMBL" id="ABJB010278737">
    <property type="status" value="NOT_ANNOTATED_CDS"/>
    <property type="molecule type" value="Genomic_DNA"/>
</dbReference>
<evidence type="ECO:0000313" key="4">
    <source>
        <dbReference type="EMBL" id="EEC07320.1"/>
    </source>
</evidence>
<dbReference type="AlphaFoldDB" id="B7PL48"/>
<comment type="similarity">
    <text evidence="1">Belongs to the PA-PLA1 family.</text>
</comment>
<organism>
    <name type="scientific">Ixodes scapularis</name>
    <name type="common">Black-legged tick</name>
    <name type="synonym">Deer tick</name>
    <dbReference type="NCBI Taxonomy" id="6945"/>
    <lineage>
        <taxon>Eukaryota</taxon>
        <taxon>Metazoa</taxon>
        <taxon>Ecdysozoa</taxon>
        <taxon>Arthropoda</taxon>
        <taxon>Chelicerata</taxon>
        <taxon>Arachnida</taxon>
        <taxon>Acari</taxon>
        <taxon>Parasitiformes</taxon>
        <taxon>Ixodida</taxon>
        <taxon>Ixodoidea</taxon>
        <taxon>Ixodidae</taxon>
        <taxon>Ixodinae</taxon>
        <taxon>Ixodes</taxon>
    </lineage>
</organism>
<feature type="region of interest" description="Disordered" evidence="2">
    <location>
        <begin position="603"/>
        <end position="631"/>
    </location>
</feature>
<dbReference type="InterPro" id="IPR013761">
    <property type="entry name" value="SAM/pointed_sf"/>
</dbReference>
<dbReference type="EMBL" id="ABJB010541269">
    <property type="status" value="NOT_ANNOTATED_CDS"/>
    <property type="molecule type" value="Genomic_DNA"/>
</dbReference>
<dbReference type="VEuPathDB" id="VectorBase:ISCP_028106"/>
<evidence type="ECO:0007829" key="7">
    <source>
        <dbReference type="PeptideAtlas" id="B7PL48"/>
    </source>
</evidence>
<keyword evidence="7" id="KW-1267">Proteomics identification</keyword>
<protein>
    <submittedName>
        <fullName evidence="4 5">Sec-23 interacting protein P125, putative</fullName>
    </submittedName>
</protein>
<evidence type="ECO:0000313" key="5">
    <source>
        <dbReference type="EnsemblMetazoa" id="ISCW018654-PA"/>
    </source>
</evidence>
<dbReference type="PaxDb" id="6945-B7PL48"/>
<dbReference type="EMBL" id="ABJB010669080">
    <property type="status" value="NOT_ANNOTATED_CDS"/>
    <property type="molecule type" value="Genomic_DNA"/>
</dbReference>
<dbReference type="EMBL" id="ABJB011127472">
    <property type="status" value="NOT_ANNOTATED_CDS"/>
    <property type="molecule type" value="Genomic_DNA"/>
</dbReference>
<dbReference type="HOGENOM" id="CLU_006932_0_0_1"/>
<dbReference type="OrthoDB" id="69269at2759"/>
<dbReference type="EMBL" id="ABJB010118382">
    <property type="status" value="NOT_ANNOTATED_CDS"/>
    <property type="molecule type" value="Genomic_DNA"/>
</dbReference>
<reference evidence="5" key="2">
    <citation type="submission" date="2020-05" db="UniProtKB">
        <authorList>
            <consortium name="EnsemblMetazoa"/>
        </authorList>
    </citation>
    <scope>IDENTIFICATION</scope>
    <source>
        <strain evidence="5">wikel</strain>
    </source>
</reference>
<dbReference type="PROSITE" id="PS51043">
    <property type="entry name" value="DDHD"/>
    <property type="match status" value="1"/>
</dbReference>
<dbReference type="InterPro" id="IPR004177">
    <property type="entry name" value="DDHD_dom"/>
</dbReference>
<proteinExistence type="evidence at protein level"/>
<dbReference type="EMBL" id="ABJB010862924">
    <property type="status" value="NOT_ANNOTATED_CDS"/>
    <property type="molecule type" value="Genomic_DNA"/>
</dbReference>
<dbReference type="EMBL" id="ABJB010237418">
    <property type="status" value="NOT_ANNOTATED_CDS"/>
    <property type="molecule type" value="Genomic_DNA"/>
</dbReference>
<dbReference type="EMBL" id="ABJB010080042">
    <property type="status" value="NOT_ANNOTATED_CDS"/>
    <property type="molecule type" value="Genomic_DNA"/>
</dbReference>
<dbReference type="Proteomes" id="UP000001555">
    <property type="component" value="Unassembled WGS sequence"/>
</dbReference>
<gene>
    <name evidence="4" type="ORF">IscW_ISCW018654</name>
</gene>
<dbReference type="EnsemblMetazoa" id="ISCW018654-RA">
    <property type="protein sequence ID" value="ISCW018654-PA"/>
    <property type="gene ID" value="ISCW018654"/>
</dbReference>
<evidence type="ECO:0000313" key="6">
    <source>
        <dbReference type="Proteomes" id="UP000001555"/>
    </source>
</evidence>
<dbReference type="GO" id="GO:0005737">
    <property type="term" value="C:cytoplasm"/>
    <property type="evidence" value="ECO:0000318"/>
    <property type="project" value="GO_Central"/>
</dbReference>
<dbReference type="GO" id="GO:0046872">
    <property type="term" value="F:metal ion binding"/>
    <property type="evidence" value="ECO:0007669"/>
    <property type="project" value="InterPro"/>
</dbReference>
<dbReference type="Gene3D" id="1.10.150.50">
    <property type="entry name" value="Transcription Factor, Ets-1"/>
    <property type="match status" value="1"/>
</dbReference>
<dbReference type="Pfam" id="PF23464">
    <property type="entry name" value="WWE_3"/>
    <property type="match status" value="1"/>
</dbReference>
<dbReference type="VEuPathDB" id="VectorBase:ISCW018654"/>
<evidence type="ECO:0000256" key="2">
    <source>
        <dbReference type="SAM" id="MobiDB-lite"/>
    </source>
</evidence>
<dbReference type="GO" id="GO:0004620">
    <property type="term" value="F:phospholipase activity"/>
    <property type="evidence" value="ECO:0000318"/>
    <property type="project" value="GO_Central"/>
</dbReference>
<evidence type="ECO:0000256" key="1">
    <source>
        <dbReference type="ARBA" id="ARBA00038464"/>
    </source>
</evidence>